<gene>
    <name evidence="1" type="ORF">ACFOGJ_06860</name>
</gene>
<proteinExistence type="predicted"/>
<evidence type="ECO:0000313" key="2">
    <source>
        <dbReference type="Proteomes" id="UP001595528"/>
    </source>
</evidence>
<name>A0ABV7KXT9_9PROT</name>
<organism evidence="1 2">
    <name type="scientific">Marinibaculum pumilum</name>
    <dbReference type="NCBI Taxonomy" id="1766165"/>
    <lineage>
        <taxon>Bacteria</taxon>
        <taxon>Pseudomonadati</taxon>
        <taxon>Pseudomonadota</taxon>
        <taxon>Alphaproteobacteria</taxon>
        <taxon>Rhodospirillales</taxon>
        <taxon>Rhodospirillaceae</taxon>
        <taxon>Marinibaculum</taxon>
    </lineage>
</organism>
<evidence type="ECO:0000313" key="1">
    <source>
        <dbReference type="EMBL" id="MFC3226941.1"/>
    </source>
</evidence>
<sequence length="153" mass="16446">MARLTDLPEPTRIRLTELECPEFETAPWTQGPPLNRRRVAIVSTAGLYQRGETPFQGGDADFRRLPHDAPADAVLMSHVSVNFDRTGWQRDPEVVLPRAGLDALAAAGEIGAAGANHYSFMGATDPKAMAEQAARVAAQLRAEGSDSAILIPV</sequence>
<dbReference type="EMBL" id="JBHRTR010000019">
    <property type="protein sequence ID" value="MFC3226941.1"/>
    <property type="molecule type" value="Genomic_DNA"/>
</dbReference>
<keyword evidence="2" id="KW-1185">Reference proteome</keyword>
<comment type="caution">
    <text evidence="1">The sequence shown here is derived from an EMBL/GenBank/DDBJ whole genome shotgun (WGS) entry which is preliminary data.</text>
</comment>
<evidence type="ECO:0008006" key="3">
    <source>
        <dbReference type="Google" id="ProtNLM"/>
    </source>
</evidence>
<protein>
    <recommendedName>
        <fullName evidence="3">Selenoprotein B glycine/betaine/sarcosine/D-proline reductase</fullName>
    </recommendedName>
</protein>
<accession>A0ABV7KXT9</accession>
<dbReference type="RefSeq" id="WP_379899098.1">
    <property type="nucleotide sequence ID" value="NZ_JBHRTR010000019.1"/>
</dbReference>
<dbReference type="Proteomes" id="UP001595528">
    <property type="component" value="Unassembled WGS sequence"/>
</dbReference>
<reference evidence="2" key="1">
    <citation type="journal article" date="2019" name="Int. J. Syst. Evol. Microbiol.">
        <title>The Global Catalogue of Microorganisms (GCM) 10K type strain sequencing project: providing services to taxonomists for standard genome sequencing and annotation.</title>
        <authorList>
            <consortium name="The Broad Institute Genomics Platform"/>
            <consortium name="The Broad Institute Genome Sequencing Center for Infectious Disease"/>
            <person name="Wu L."/>
            <person name="Ma J."/>
        </authorList>
    </citation>
    <scope>NUCLEOTIDE SEQUENCE [LARGE SCALE GENOMIC DNA]</scope>
    <source>
        <strain evidence="2">KCTC 42964</strain>
    </source>
</reference>